<dbReference type="InterPro" id="IPR015943">
    <property type="entry name" value="WD40/YVTN_repeat-like_dom_sf"/>
</dbReference>
<dbReference type="InterPro" id="IPR049052">
    <property type="entry name" value="nSTAND1"/>
</dbReference>
<dbReference type="InterPro" id="IPR000719">
    <property type="entry name" value="Prot_kinase_dom"/>
</dbReference>
<dbReference type="SUPFAM" id="SSF56112">
    <property type="entry name" value="Protein kinase-like (PK-like)"/>
    <property type="match status" value="1"/>
</dbReference>
<feature type="repeat" description="WD" evidence="3">
    <location>
        <begin position="1054"/>
        <end position="1095"/>
    </location>
</feature>
<evidence type="ECO:0000256" key="5">
    <source>
        <dbReference type="SAM" id="MobiDB-lite"/>
    </source>
</evidence>
<dbReference type="GO" id="GO:0030621">
    <property type="term" value="F:U4 snRNA binding"/>
    <property type="evidence" value="ECO:0007669"/>
    <property type="project" value="TreeGrafter"/>
</dbReference>
<dbReference type="Proteomes" id="UP000005801">
    <property type="component" value="Unassembled WGS sequence"/>
</dbReference>
<dbReference type="Gene3D" id="3.40.50.10140">
    <property type="entry name" value="Toll/interleukin-1 receptor homology (TIR) domain"/>
    <property type="match status" value="1"/>
</dbReference>
<dbReference type="eggNOG" id="COG2319">
    <property type="taxonomic scope" value="Bacteria"/>
</dbReference>
<feature type="region of interest" description="Disordered" evidence="5">
    <location>
        <begin position="1733"/>
        <end position="1781"/>
    </location>
</feature>
<feature type="non-terminal residue" evidence="7">
    <location>
        <position position="1781"/>
    </location>
</feature>
<evidence type="ECO:0000259" key="6">
    <source>
        <dbReference type="PROSITE" id="PS50011"/>
    </source>
</evidence>
<dbReference type="InterPro" id="IPR005532">
    <property type="entry name" value="SUMF_dom"/>
</dbReference>
<comment type="caution">
    <text evidence="7">The sequence shown here is derived from an EMBL/GenBank/DDBJ whole genome shotgun (WGS) entry which is preliminary data.</text>
</comment>
<feature type="domain" description="Protein kinase" evidence="6">
    <location>
        <begin position="1"/>
        <end position="199"/>
    </location>
</feature>
<dbReference type="InterPro" id="IPR016187">
    <property type="entry name" value="CTDL_fold"/>
</dbReference>
<dbReference type="Gene3D" id="1.10.510.10">
    <property type="entry name" value="Transferase(Phosphotransferase) domain 1"/>
    <property type="match status" value="1"/>
</dbReference>
<dbReference type="PROSITE" id="PS50011">
    <property type="entry name" value="PROTEIN_KINASE_DOM"/>
    <property type="match status" value="1"/>
</dbReference>
<feature type="repeat" description="WD" evidence="3">
    <location>
        <begin position="1180"/>
        <end position="1221"/>
    </location>
</feature>
<evidence type="ECO:0000256" key="1">
    <source>
        <dbReference type="ARBA" id="ARBA00022574"/>
    </source>
</evidence>
<dbReference type="InterPro" id="IPR001680">
    <property type="entry name" value="WD40_rpt"/>
</dbReference>
<dbReference type="GO" id="GO:0017070">
    <property type="term" value="F:U6 snRNA binding"/>
    <property type="evidence" value="ECO:0007669"/>
    <property type="project" value="TreeGrafter"/>
</dbReference>
<dbReference type="GO" id="GO:0000398">
    <property type="term" value="P:mRNA splicing, via spliceosome"/>
    <property type="evidence" value="ECO:0007669"/>
    <property type="project" value="TreeGrafter"/>
</dbReference>
<name>A6G7E1_9BACT</name>
<organism evidence="7 8">
    <name type="scientific">Plesiocystis pacifica SIR-1</name>
    <dbReference type="NCBI Taxonomy" id="391625"/>
    <lineage>
        <taxon>Bacteria</taxon>
        <taxon>Pseudomonadati</taxon>
        <taxon>Myxococcota</taxon>
        <taxon>Polyangia</taxon>
        <taxon>Nannocystales</taxon>
        <taxon>Nannocystaceae</taxon>
        <taxon>Plesiocystis</taxon>
    </lineage>
</organism>
<dbReference type="InterPro" id="IPR011047">
    <property type="entry name" value="Quinoprotein_ADH-like_sf"/>
</dbReference>
<dbReference type="eggNOG" id="COG1262">
    <property type="taxonomic scope" value="Bacteria"/>
</dbReference>
<keyword evidence="1 3" id="KW-0853">WD repeat</keyword>
<dbReference type="Pfam" id="PF20703">
    <property type="entry name" value="nSTAND1"/>
    <property type="match status" value="1"/>
</dbReference>
<feature type="repeat" description="WD" evidence="3">
    <location>
        <begin position="1429"/>
        <end position="1470"/>
    </location>
</feature>
<proteinExistence type="predicted"/>
<feature type="repeat" description="WD" evidence="3">
    <location>
        <begin position="1306"/>
        <end position="1347"/>
    </location>
</feature>
<feature type="repeat" description="WD" evidence="3">
    <location>
        <begin position="1222"/>
        <end position="1263"/>
    </location>
</feature>
<dbReference type="PROSITE" id="PS50294">
    <property type="entry name" value="WD_REPEATS_REGION"/>
    <property type="match status" value="9"/>
</dbReference>
<dbReference type="SUPFAM" id="SSF50978">
    <property type="entry name" value="WD40 repeat-like"/>
    <property type="match status" value="2"/>
</dbReference>
<dbReference type="InterPro" id="IPR020472">
    <property type="entry name" value="WD40_PAC1"/>
</dbReference>
<feature type="repeat" description="WD" evidence="3">
    <location>
        <begin position="968"/>
        <end position="1009"/>
    </location>
</feature>
<dbReference type="PANTHER" id="PTHR19846:SF0">
    <property type="entry name" value="PRE-MRNA PROCESSING FACTOR 4"/>
    <property type="match status" value="1"/>
</dbReference>
<dbReference type="SUPFAM" id="SSF52540">
    <property type="entry name" value="P-loop containing nucleoside triphosphate hydrolases"/>
    <property type="match status" value="1"/>
</dbReference>
<feature type="repeat" description="WD" evidence="3">
    <location>
        <begin position="1103"/>
        <end position="1137"/>
    </location>
</feature>
<dbReference type="InterPro" id="IPR027417">
    <property type="entry name" value="P-loop_NTPase"/>
</dbReference>
<sequence>MALAKVTHPNVIPIYELREQGGALFLVMDHAKGQSLRDWLSRPRTLAQLLRTFKAIARGIAAVHARGLTLANFTPEHVRIDANGHVRLRLTGAASAPSPYLSPEQRRSEPADARSDQFRYCLAFLEAIHGGLPSADTASPTPEAPAWLDAILSRGLAPQPGQRFPSMRALIDALVTAELSTDDDPREPPSYVFVVHRGPDKAVVRRLCESLLDLGVRPWLDMWELPPGAPWRGPMRAALAAAPAVIVCRGPGPWQPGEFELSRTLGARLAQERETVYGVTLPGAQGGFDGLEGLGGEFTSSPASWDEDVLKLARFVGMDTDRSDWLEREAARLHLDPSSPGPGAELCPYRGLASFYERDARWMFGREAEIAALLELVRADTHRFVTLVGASGSGKSSLVMAGLCPALRGGALDGRRDWRIAYLRPGARPCRALARALCPLLGQPDAAEGASEALADELSSDDQALQRALASSRTPGRVLLVVDQLEELFTEAKLSAHDPESEAAAFVRNLLRATDAWGRRDGRLWVLGTLRADFVSRALAIRELGVALSAPAMVSVLPMGETQIRAAIERPAVRAGYRVAPALVDELVAACAGKPECLPLLQYVLRELWQRRDVQRRVLSASSYRATGGLEGSIATVAERTLNELRDAIGTAQADLVTRKLMTRLVHLGERGEGAARRQILRAELGEDPLTARALAAFVSRARVLVATRRRDGSEVLEIAHEALLREWATLGSWLEEDREGLELRQQLEVDAQLHAARRKGDYLWALGRVAHARRVLSSAPTVVLAETEESFLRASQRAARTRRRRKRAAIAALLVSAATVVAFVLLRSRELRDKEQASQERLREIEAQDRDLERKLALTQSRQATNTAKRQGYELDALRLTLEAQARLEGERHGPAHEPTHESVPEEVFSGLVSTVTALERGLHLEGHTNKLTALAYSPDGTLLATAAWDKTVRIWDAQSGVPLQVLHSDEDKVYAIAFSPDGERLATTHFSRHVSLWDLATGQPLPSIDLESFGHIDASFAPDGVRLATGGPSGKAGKAEIWDTSTGERLHELLHDAPVRAVAFSPDGQHLATASADGTAALWDTDSGHDTHAFVHGPGKLHAIRFSPDGERLATGGQDGYARLWSVTTGEPLGAFAHGEVVYSVAFSPADPGLLATATMDDDAAHLWDIGRGLRLRSFRHDNSVDAVAFSPGGDQLATASWDHSARIWDVQRGRVSTPLEGHRDAVYAVDVSSDGAHIATASGDNRARIWDAASNHPRLELRGHRLDLDRVRFSPSGRLVATASWDGTVRVWDVEAERQLHALDQHRGRVRAVDFSPDGARLATASVDHSVRVWDVASGAMRTSQGFGGPVEDVAFLEPDVVLVLTQSRQLARWKLGTGEQTPLFPELGPITAVRVSPSGQRIALATDDRTIRSWSRVTGAFEAHLRGHTASITTLAFSTREDALASGSEDGTARVWDLEAGAPRVTLPHRRPVVSVAFTTAGDELLTASGEKVAWRWALDPRGWWARGCSLLTLRGAHDEQSSDSCLQAPAAERPLPAPSKPARVVDARDPGPQTVTVHGIELVRIKGGTFLMGSPEGEGDDAEHPQHEVTLDDFYLARTEVTNAQYARYLAAHPEVAPPLTMLSEHYGQPQQPVVGLTWFEAQAYCDWAGLALPTEAQWEYAARGGSSTQYWHGDDPAAHPRFEWSRANAELRPYSVATKDANGFGLYDMSGNVFEWARDAYGPYSAPPRPGDGLRHEPTGEAPRVIRYGGWSKPSEKGRSAQRTNFSPTRPAYLV</sequence>
<gene>
    <name evidence="7" type="ORF">PPSIR1_00415</name>
</gene>
<keyword evidence="4" id="KW-0175">Coiled coil</keyword>
<dbReference type="Gene3D" id="3.90.1580.10">
    <property type="entry name" value="paralog of FGE (formylglycine-generating enzyme)"/>
    <property type="match status" value="1"/>
</dbReference>
<dbReference type="GO" id="GO:0005524">
    <property type="term" value="F:ATP binding"/>
    <property type="evidence" value="ECO:0007669"/>
    <property type="project" value="InterPro"/>
</dbReference>
<dbReference type="Pfam" id="PF03781">
    <property type="entry name" value="FGE-sulfatase"/>
    <property type="match status" value="1"/>
</dbReference>
<dbReference type="InterPro" id="IPR036322">
    <property type="entry name" value="WD40_repeat_dom_sf"/>
</dbReference>
<evidence type="ECO:0000256" key="2">
    <source>
        <dbReference type="ARBA" id="ARBA00022737"/>
    </source>
</evidence>
<feature type="repeat" description="WD" evidence="3">
    <location>
        <begin position="926"/>
        <end position="967"/>
    </location>
</feature>
<dbReference type="SUPFAM" id="SSF56436">
    <property type="entry name" value="C-type lectin-like"/>
    <property type="match status" value="1"/>
</dbReference>
<reference evidence="7 8" key="1">
    <citation type="submission" date="2007-06" db="EMBL/GenBank/DDBJ databases">
        <authorList>
            <person name="Shimkets L."/>
            <person name="Ferriera S."/>
            <person name="Johnson J."/>
            <person name="Kravitz S."/>
            <person name="Beeson K."/>
            <person name="Sutton G."/>
            <person name="Rogers Y.-H."/>
            <person name="Friedman R."/>
            <person name="Frazier M."/>
            <person name="Venter J.C."/>
        </authorList>
    </citation>
    <scope>NUCLEOTIDE SEQUENCE [LARGE SCALE GENOMIC DNA]</scope>
    <source>
        <strain evidence="7 8">SIR-1</strain>
    </source>
</reference>
<dbReference type="PROSITE" id="PS50082">
    <property type="entry name" value="WD_REPEATS_2"/>
    <property type="match status" value="9"/>
</dbReference>
<dbReference type="InterPro" id="IPR042095">
    <property type="entry name" value="SUMF_sf"/>
</dbReference>
<dbReference type="GO" id="GO:0004672">
    <property type="term" value="F:protein kinase activity"/>
    <property type="evidence" value="ECO:0007669"/>
    <property type="project" value="InterPro"/>
</dbReference>
<dbReference type="SUPFAM" id="SSF52200">
    <property type="entry name" value="Toll/Interleukin receptor TIR domain"/>
    <property type="match status" value="1"/>
</dbReference>
<evidence type="ECO:0000256" key="4">
    <source>
        <dbReference type="SAM" id="Coils"/>
    </source>
</evidence>
<dbReference type="Pfam" id="PF00400">
    <property type="entry name" value="WD40"/>
    <property type="match status" value="10"/>
</dbReference>
<dbReference type="InterPro" id="IPR035897">
    <property type="entry name" value="Toll_tir_struct_dom_sf"/>
</dbReference>
<feature type="region of interest" description="Disordered" evidence="5">
    <location>
        <begin position="1536"/>
        <end position="1556"/>
    </location>
</feature>
<dbReference type="SMART" id="SM00320">
    <property type="entry name" value="WD40"/>
    <property type="match status" value="13"/>
</dbReference>
<keyword evidence="8" id="KW-1185">Reference proteome</keyword>
<dbReference type="InterPro" id="IPR019775">
    <property type="entry name" value="WD40_repeat_CS"/>
</dbReference>
<dbReference type="CDD" id="cd00200">
    <property type="entry name" value="WD40"/>
    <property type="match status" value="2"/>
</dbReference>
<dbReference type="InterPro" id="IPR000157">
    <property type="entry name" value="TIR_dom"/>
</dbReference>
<dbReference type="SUPFAM" id="SSF50998">
    <property type="entry name" value="Quinoprotein alcohol dehydrogenase-like"/>
    <property type="match status" value="1"/>
</dbReference>
<dbReference type="EMBL" id="ABCS01000034">
    <property type="protein sequence ID" value="EDM78150.1"/>
    <property type="molecule type" value="Genomic_DNA"/>
</dbReference>
<keyword evidence="2" id="KW-0677">Repeat</keyword>
<accession>A6G7E1</accession>
<dbReference type="InterPro" id="IPR011009">
    <property type="entry name" value="Kinase-like_dom_sf"/>
</dbReference>
<dbReference type="Pfam" id="PF13676">
    <property type="entry name" value="TIR_2"/>
    <property type="match status" value="1"/>
</dbReference>
<dbReference type="PANTHER" id="PTHR19846">
    <property type="entry name" value="WD40 REPEAT PROTEIN"/>
    <property type="match status" value="1"/>
</dbReference>
<dbReference type="Gene3D" id="2.130.10.10">
    <property type="entry name" value="YVTN repeat-like/Quinoprotein amine dehydrogenase"/>
    <property type="match status" value="4"/>
</dbReference>
<dbReference type="PRINTS" id="PR00320">
    <property type="entry name" value="GPROTEINBRPT"/>
</dbReference>
<protein>
    <submittedName>
        <fullName evidence="7">Peptidase C14, caspase catalytic subunit p20</fullName>
    </submittedName>
</protein>
<dbReference type="Gene3D" id="3.40.50.300">
    <property type="entry name" value="P-loop containing nucleotide triphosphate hydrolases"/>
    <property type="match status" value="1"/>
</dbReference>
<dbReference type="STRING" id="391625.PPSIR1_00415"/>
<feature type="repeat" description="WD" evidence="3">
    <location>
        <begin position="1264"/>
        <end position="1305"/>
    </location>
</feature>
<evidence type="ECO:0000256" key="3">
    <source>
        <dbReference type="PROSITE-ProRule" id="PRU00221"/>
    </source>
</evidence>
<dbReference type="GO" id="GO:0007165">
    <property type="term" value="P:signal transduction"/>
    <property type="evidence" value="ECO:0007669"/>
    <property type="project" value="InterPro"/>
</dbReference>
<dbReference type="PROSITE" id="PS00678">
    <property type="entry name" value="WD_REPEATS_1"/>
    <property type="match status" value="7"/>
</dbReference>
<dbReference type="CDD" id="cd00267">
    <property type="entry name" value="ABC_ATPase"/>
    <property type="match status" value="1"/>
</dbReference>
<evidence type="ECO:0000313" key="8">
    <source>
        <dbReference type="Proteomes" id="UP000005801"/>
    </source>
</evidence>
<evidence type="ECO:0000313" key="7">
    <source>
        <dbReference type="EMBL" id="EDM78150.1"/>
    </source>
</evidence>
<feature type="coiled-coil region" evidence="4">
    <location>
        <begin position="829"/>
        <end position="863"/>
    </location>
</feature>